<reference evidence="7" key="1">
    <citation type="journal article" date="2023" name="G3 (Bethesda)">
        <title>Whole genome assemblies of Zophobas morio and Tenebrio molitor.</title>
        <authorList>
            <person name="Kaur S."/>
            <person name="Stinson S.A."/>
            <person name="diCenzo G.C."/>
        </authorList>
    </citation>
    <scope>NUCLEOTIDE SEQUENCE</scope>
    <source>
        <strain evidence="7">QUZm001</strain>
    </source>
</reference>
<sequence length="607" mass="68696">MPRKYKRKTQRASWSEETLKAALLEIDNGSPLRAVSRRFGIPRSTLQDRCRTKNTGQATLGRNPVFSKAEEKELVEHIIQLSKMFYGITPFEIKQCAFKYAIRNNVNNPFLNEAAGRAWLEGFLKRNPQISLRRPEGTSLNRIKAFNRDEVSIFFKNLNNVMDKYHFSAAQIFNADETGITTVQRPSKIYAQKGQKRVGYATSGEKGKTTTVMCSFSAAGMYVPPMFIFARKRMSPQLKKNGPPEAMYCCSDNGWINETLFLDWLNHFKTSVKVSKEDPVLLILDNHVSHSTLGAYNYCKENGIVLLTIPPHTSHRIQPLDVSFYGPLKTAYHNECDKYLKNHPGEKITPNEVAEIFNKAFARVATLEKAQKGFQTTGIFPVNADVFTDDDFLAAENIKVSIDTIGPHQNREDLHRGLIDPIQPSSSLQTELLEEENTPETSLSEKVSFSEIAPIPSTSSSSSAAKRGTGKKQHSEIVTLTPMKDVLEEKEARKARKAERKAQKTVKRKVLCDDNLTKSVKDSKKGNIVKQREKSSRRKKSVQYYAEDEEMEEEHFSDNDINYDICIICGEFGKNGEIWLRCVSCGEWAHKACSGNDNNAFICDFCH</sequence>
<dbReference type="InterPro" id="IPR050863">
    <property type="entry name" value="CenT-Element_Derived"/>
</dbReference>
<dbReference type="Pfam" id="PF03184">
    <property type="entry name" value="DDE_1"/>
    <property type="match status" value="1"/>
</dbReference>
<evidence type="ECO:0000259" key="6">
    <source>
        <dbReference type="PROSITE" id="PS50960"/>
    </source>
</evidence>
<evidence type="ECO:0000256" key="1">
    <source>
        <dbReference type="ARBA" id="ARBA00004123"/>
    </source>
</evidence>
<dbReference type="SUPFAM" id="SSF46689">
    <property type="entry name" value="Homeodomain-like"/>
    <property type="match status" value="1"/>
</dbReference>
<feature type="region of interest" description="Disordered" evidence="5">
    <location>
        <begin position="428"/>
        <end position="480"/>
    </location>
</feature>
<dbReference type="GO" id="GO:0003677">
    <property type="term" value="F:DNA binding"/>
    <property type="evidence" value="ECO:0007669"/>
    <property type="project" value="UniProtKB-UniRule"/>
</dbReference>
<name>A0AA38MDQ0_9CUCU</name>
<feature type="domain" description="HTH psq-type" evidence="6">
    <location>
        <begin position="1"/>
        <end position="56"/>
    </location>
</feature>
<organism evidence="7 8">
    <name type="scientific">Zophobas morio</name>
    <dbReference type="NCBI Taxonomy" id="2755281"/>
    <lineage>
        <taxon>Eukaryota</taxon>
        <taxon>Metazoa</taxon>
        <taxon>Ecdysozoa</taxon>
        <taxon>Arthropoda</taxon>
        <taxon>Hexapoda</taxon>
        <taxon>Insecta</taxon>
        <taxon>Pterygota</taxon>
        <taxon>Neoptera</taxon>
        <taxon>Endopterygota</taxon>
        <taxon>Coleoptera</taxon>
        <taxon>Polyphaga</taxon>
        <taxon>Cucujiformia</taxon>
        <taxon>Tenebrionidae</taxon>
        <taxon>Zophobas</taxon>
    </lineage>
</organism>
<protein>
    <recommendedName>
        <fullName evidence="6">HTH psq-type domain-containing protein</fullName>
    </recommendedName>
</protein>
<dbReference type="PROSITE" id="PS50960">
    <property type="entry name" value="HTH_PSQ"/>
    <property type="match status" value="1"/>
</dbReference>
<dbReference type="Proteomes" id="UP001168821">
    <property type="component" value="Unassembled WGS sequence"/>
</dbReference>
<dbReference type="InterPro" id="IPR011011">
    <property type="entry name" value="Znf_FYVE_PHD"/>
</dbReference>
<dbReference type="PANTHER" id="PTHR19303:SF74">
    <property type="entry name" value="POGO TRANSPOSABLE ELEMENT WITH KRAB DOMAIN"/>
    <property type="match status" value="1"/>
</dbReference>
<keyword evidence="2 4" id="KW-0238">DNA-binding</keyword>
<dbReference type="InterPro" id="IPR009057">
    <property type="entry name" value="Homeodomain-like_sf"/>
</dbReference>
<feature type="compositionally biased region" description="Low complexity" evidence="5">
    <location>
        <begin position="439"/>
        <end position="465"/>
    </location>
</feature>
<dbReference type="Gene3D" id="1.10.10.60">
    <property type="entry name" value="Homeodomain-like"/>
    <property type="match status" value="1"/>
</dbReference>
<keyword evidence="3 4" id="KW-0539">Nucleus</keyword>
<dbReference type="EMBL" id="JALNTZ010000004">
    <property type="protein sequence ID" value="KAJ3653180.1"/>
    <property type="molecule type" value="Genomic_DNA"/>
</dbReference>
<evidence type="ECO:0000256" key="2">
    <source>
        <dbReference type="ARBA" id="ARBA00023125"/>
    </source>
</evidence>
<dbReference type="Gene3D" id="3.30.420.10">
    <property type="entry name" value="Ribonuclease H-like superfamily/Ribonuclease H"/>
    <property type="match status" value="1"/>
</dbReference>
<accession>A0AA38MDQ0</accession>
<evidence type="ECO:0000256" key="5">
    <source>
        <dbReference type="SAM" id="MobiDB-lite"/>
    </source>
</evidence>
<comment type="caution">
    <text evidence="7">The sequence shown here is derived from an EMBL/GenBank/DDBJ whole genome shotgun (WGS) entry which is preliminary data.</text>
</comment>
<dbReference type="CDD" id="cd15517">
    <property type="entry name" value="PHD_TCF19_like"/>
    <property type="match status" value="1"/>
</dbReference>
<dbReference type="Pfam" id="PF03221">
    <property type="entry name" value="HTH_Tnp_Tc5"/>
    <property type="match status" value="1"/>
</dbReference>
<evidence type="ECO:0000313" key="7">
    <source>
        <dbReference type="EMBL" id="KAJ3653180.1"/>
    </source>
</evidence>
<feature type="DNA-binding region" description="H-T-H motif" evidence="4">
    <location>
        <begin position="32"/>
        <end position="52"/>
    </location>
</feature>
<dbReference type="SUPFAM" id="SSF57903">
    <property type="entry name" value="FYVE/PHD zinc finger"/>
    <property type="match status" value="1"/>
</dbReference>
<comment type="subcellular location">
    <subcellularLocation>
        <location evidence="1 4">Nucleus</location>
    </subcellularLocation>
</comment>
<dbReference type="AlphaFoldDB" id="A0AA38MDQ0"/>
<keyword evidence="8" id="KW-1185">Reference proteome</keyword>
<dbReference type="PANTHER" id="PTHR19303">
    <property type="entry name" value="TRANSPOSON"/>
    <property type="match status" value="1"/>
</dbReference>
<dbReference type="InterPro" id="IPR036397">
    <property type="entry name" value="RNaseH_sf"/>
</dbReference>
<evidence type="ECO:0000256" key="4">
    <source>
        <dbReference type="PROSITE-ProRule" id="PRU00320"/>
    </source>
</evidence>
<dbReference type="InterPro" id="IPR007889">
    <property type="entry name" value="HTH_Psq"/>
</dbReference>
<evidence type="ECO:0000256" key="3">
    <source>
        <dbReference type="ARBA" id="ARBA00023242"/>
    </source>
</evidence>
<evidence type="ECO:0000313" key="8">
    <source>
        <dbReference type="Proteomes" id="UP001168821"/>
    </source>
</evidence>
<proteinExistence type="predicted"/>
<dbReference type="GO" id="GO:0005634">
    <property type="term" value="C:nucleus"/>
    <property type="evidence" value="ECO:0007669"/>
    <property type="project" value="UniProtKB-SubCell"/>
</dbReference>
<dbReference type="InterPro" id="IPR004875">
    <property type="entry name" value="DDE_SF_endonuclease_dom"/>
</dbReference>
<dbReference type="InterPro" id="IPR006600">
    <property type="entry name" value="HTH_CenpB_DNA-bd_dom"/>
</dbReference>
<gene>
    <name evidence="7" type="ORF">Zmor_012444</name>
</gene>